<name>K3YEZ6_SETIT</name>
<dbReference type="InterPro" id="IPR033124">
    <property type="entry name" value="Ser_caboxypep_his_AS"/>
</dbReference>
<evidence type="ECO:0000313" key="4">
    <source>
        <dbReference type="Proteomes" id="UP000004995"/>
    </source>
</evidence>
<dbReference type="PROSITE" id="PS00560">
    <property type="entry name" value="CARBOXYPEPT_SER_HIS"/>
    <property type="match status" value="1"/>
</dbReference>
<proteinExistence type="inferred from homology"/>
<dbReference type="AlphaFoldDB" id="K3YEZ6"/>
<comment type="similarity">
    <text evidence="1">Belongs to the peptidase S10 family.</text>
</comment>
<dbReference type="SUPFAM" id="SSF53474">
    <property type="entry name" value="alpha/beta-Hydrolases"/>
    <property type="match status" value="1"/>
</dbReference>
<dbReference type="Pfam" id="PF00450">
    <property type="entry name" value="Peptidase_S10"/>
    <property type="match status" value="1"/>
</dbReference>
<dbReference type="InterPro" id="IPR001563">
    <property type="entry name" value="Peptidase_S10"/>
</dbReference>
<dbReference type="Gene3D" id="3.40.50.11320">
    <property type="match status" value="1"/>
</dbReference>
<reference evidence="3" key="2">
    <citation type="submission" date="2018-08" db="UniProtKB">
        <authorList>
            <consortium name="EnsemblPlants"/>
        </authorList>
    </citation>
    <scope>IDENTIFICATION</scope>
    <source>
        <strain evidence="3">Yugu1</strain>
    </source>
</reference>
<dbReference type="MEROPS" id="S10.004"/>
<keyword evidence="2" id="KW-0325">Glycoprotein</keyword>
<dbReference type="GO" id="GO:0004185">
    <property type="term" value="F:serine-type carboxypeptidase activity"/>
    <property type="evidence" value="ECO:0007669"/>
    <property type="project" value="InterPro"/>
</dbReference>
<keyword evidence="4" id="KW-1185">Reference proteome</keyword>
<dbReference type="GO" id="GO:0006508">
    <property type="term" value="P:proteolysis"/>
    <property type="evidence" value="ECO:0007669"/>
    <property type="project" value="InterPro"/>
</dbReference>
<evidence type="ECO:0000256" key="1">
    <source>
        <dbReference type="ARBA" id="ARBA00009431"/>
    </source>
</evidence>
<dbReference type="InterPro" id="IPR029058">
    <property type="entry name" value="AB_hydrolase_fold"/>
</dbReference>
<organism evidence="3 4">
    <name type="scientific">Setaria italica</name>
    <name type="common">Foxtail millet</name>
    <name type="synonym">Panicum italicum</name>
    <dbReference type="NCBI Taxonomy" id="4555"/>
    <lineage>
        <taxon>Eukaryota</taxon>
        <taxon>Viridiplantae</taxon>
        <taxon>Streptophyta</taxon>
        <taxon>Embryophyta</taxon>
        <taxon>Tracheophyta</taxon>
        <taxon>Spermatophyta</taxon>
        <taxon>Magnoliopsida</taxon>
        <taxon>Liliopsida</taxon>
        <taxon>Poales</taxon>
        <taxon>Poaceae</taxon>
        <taxon>PACMAD clade</taxon>
        <taxon>Panicoideae</taxon>
        <taxon>Panicodae</taxon>
        <taxon>Paniceae</taxon>
        <taxon>Cenchrinae</taxon>
        <taxon>Setaria</taxon>
    </lineage>
</organism>
<dbReference type="Gramene" id="KQK96728">
    <property type="protein sequence ID" value="KQK96728"/>
    <property type="gene ID" value="SETIT_012852mg"/>
</dbReference>
<dbReference type="HOGENOM" id="CLU_165005_1_0_1"/>
<sequence>MNLLLHGWMMKMSEQQFMPNRGDHDLCIPFPGTEAWVRSIGYQVVDRWRPWYFGDQVAGYAEGYDHNLTFLTIKGAGHAVPEYKPKESLAFYSRWLAGEKF</sequence>
<dbReference type="Proteomes" id="UP000004995">
    <property type="component" value="Unassembled WGS sequence"/>
</dbReference>
<dbReference type="EMBL" id="AGNK02004244">
    <property type="status" value="NOT_ANNOTATED_CDS"/>
    <property type="molecule type" value="Genomic_DNA"/>
</dbReference>
<evidence type="ECO:0000256" key="2">
    <source>
        <dbReference type="ARBA" id="ARBA00023180"/>
    </source>
</evidence>
<accession>K3YEZ6</accession>
<dbReference type="ExpressionAtlas" id="K3YEZ6">
    <property type="expression patterns" value="baseline"/>
</dbReference>
<evidence type="ECO:0000313" key="3">
    <source>
        <dbReference type="EnsemblPlants" id="KQK96728"/>
    </source>
</evidence>
<protein>
    <submittedName>
        <fullName evidence="3">Uncharacterized protein</fullName>
    </submittedName>
</protein>
<reference evidence="4" key="1">
    <citation type="journal article" date="2012" name="Nat. Biotechnol.">
        <title>Reference genome sequence of the model plant Setaria.</title>
        <authorList>
            <person name="Bennetzen J.L."/>
            <person name="Schmutz J."/>
            <person name="Wang H."/>
            <person name="Percifield R."/>
            <person name="Hawkins J."/>
            <person name="Pontaroli A.C."/>
            <person name="Estep M."/>
            <person name="Feng L."/>
            <person name="Vaughn J.N."/>
            <person name="Grimwood J."/>
            <person name="Jenkins J."/>
            <person name="Barry K."/>
            <person name="Lindquist E."/>
            <person name="Hellsten U."/>
            <person name="Deshpande S."/>
            <person name="Wang X."/>
            <person name="Wu X."/>
            <person name="Mitros T."/>
            <person name="Triplett J."/>
            <person name="Yang X."/>
            <person name="Ye C.Y."/>
            <person name="Mauro-Herrera M."/>
            <person name="Wang L."/>
            <person name="Li P."/>
            <person name="Sharma M."/>
            <person name="Sharma R."/>
            <person name="Ronald P.C."/>
            <person name="Panaud O."/>
            <person name="Kellogg E.A."/>
            <person name="Brutnell T.P."/>
            <person name="Doust A.N."/>
            <person name="Tuskan G.A."/>
            <person name="Rokhsar D."/>
            <person name="Devos K.M."/>
        </authorList>
    </citation>
    <scope>NUCLEOTIDE SEQUENCE [LARGE SCALE GENOMIC DNA]</scope>
    <source>
        <strain evidence="4">cv. Yugu1</strain>
    </source>
</reference>
<dbReference type="EnsemblPlants" id="KQK96728">
    <property type="protein sequence ID" value="KQK96728"/>
    <property type="gene ID" value="SETIT_012852mg"/>
</dbReference>